<protein>
    <submittedName>
        <fullName evidence="2">TRAP dicarboxylate transporter subunit DctP</fullName>
    </submittedName>
</protein>
<reference evidence="2 3" key="2">
    <citation type="journal article" date="2015" name="Antonie Van Leeuwenhoek">
        <title>Thioclava indica sp. nov., isolated from surface seawater of the Indian Ocean.</title>
        <authorList>
            <person name="Liu Y."/>
            <person name="Lai Q."/>
            <person name="Du J."/>
            <person name="Xu H."/>
            <person name="Jiang L."/>
            <person name="Shao Z."/>
        </authorList>
    </citation>
    <scope>NUCLEOTIDE SEQUENCE [LARGE SCALE GENOMIC DNA]</scope>
    <source>
        <strain evidence="2 3">13D2W-2</strain>
    </source>
</reference>
<gene>
    <name evidence="2" type="ORF">DW2_18969</name>
</gene>
<dbReference type="EMBL" id="AQRC01000043">
    <property type="protein sequence ID" value="KFE33243.1"/>
    <property type="molecule type" value="Genomic_DNA"/>
</dbReference>
<evidence type="ECO:0000256" key="1">
    <source>
        <dbReference type="ARBA" id="ARBA00004196"/>
    </source>
</evidence>
<keyword evidence="3" id="KW-1185">Reference proteome</keyword>
<dbReference type="eggNOG" id="COG1638">
    <property type="taxonomic scope" value="Bacteria"/>
</dbReference>
<accession>A0A085TR96</accession>
<dbReference type="PATRIC" id="fig|1317124.6.peg.3795"/>
<dbReference type="Gene3D" id="3.40.190.170">
    <property type="entry name" value="Bacterial extracellular solute-binding protein, family 7"/>
    <property type="match status" value="1"/>
</dbReference>
<dbReference type="GO" id="GO:0030313">
    <property type="term" value="C:cell envelope"/>
    <property type="evidence" value="ECO:0007669"/>
    <property type="project" value="UniProtKB-SubCell"/>
</dbReference>
<dbReference type="Proteomes" id="UP000028607">
    <property type="component" value="Unassembled WGS sequence"/>
</dbReference>
<sequence length="61" mass="7074">NQKSLKKMEDAGLEFNKVSPEELARMREKSQVVYDKHRDEIGGDVIDRVQKTLDELRAKSN</sequence>
<dbReference type="AlphaFoldDB" id="A0A085TR96"/>
<proteinExistence type="predicted"/>
<dbReference type="InterPro" id="IPR038404">
    <property type="entry name" value="TRAP_DctP_sf"/>
</dbReference>
<feature type="non-terminal residue" evidence="2">
    <location>
        <position position="1"/>
    </location>
</feature>
<name>A0A085TR96_9RHOB</name>
<organism evidence="2 3">
    <name type="scientific">Thioclava atlantica</name>
    <dbReference type="NCBI Taxonomy" id="1317124"/>
    <lineage>
        <taxon>Bacteria</taxon>
        <taxon>Pseudomonadati</taxon>
        <taxon>Pseudomonadota</taxon>
        <taxon>Alphaproteobacteria</taxon>
        <taxon>Rhodobacterales</taxon>
        <taxon>Paracoccaceae</taxon>
        <taxon>Thioclava</taxon>
    </lineage>
</organism>
<evidence type="ECO:0000313" key="3">
    <source>
        <dbReference type="Proteomes" id="UP000028607"/>
    </source>
</evidence>
<comment type="subcellular location">
    <subcellularLocation>
        <location evidence="1">Cell envelope</location>
    </subcellularLocation>
</comment>
<reference evidence="3" key="1">
    <citation type="submission" date="2013-04" db="EMBL/GenBank/DDBJ databases">
        <title>Thioclava sp. 13D2W-2 Genome Sequencing.</title>
        <authorList>
            <person name="Lai Q."/>
            <person name="Li G."/>
            <person name="Shao Z."/>
        </authorList>
    </citation>
    <scope>NUCLEOTIDE SEQUENCE [LARGE SCALE GENOMIC DNA]</scope>
    <source>
        <strain evidence="3">13D2W-2</strain>
    </source>
</reference>
<dbReference type="RefSeq" id="WP_038149009.1">
    <property type="nucleotide sequence ID" value="NZ_AQRC01000043.1"/>
</dbReference>
<comment type="caution">
    <text evidence="2">The sequence shown here is derived from an EMBL/GenBank/DDBJ whole genome shotgun (WGS) entry which is preliminary data.</text>
</comment>
<evidence type="ECO:0000313" key="2">
    <source>
        <dbReference type="EMBL" id="KFE33243.1"/>
    </source>
</evidence>